<gene>
    <name evidence="2" type="ORF">RIF29_33829</name>
</gene>
<organism evidence="2 3">
    <name type="scientific">Crotalaria pallida</name>
    <name type="common">Smooth rattlebox</name>
    <name type="synonym">Crotalaria striata</name>
    <dbReference type="NCBI Taxonomy" id="3830"/>
    <lineage>
        <taxon>Eukaryota</taxon>
        <taxon>Viridiplantae</taxon>
        <taxon>Streptophyta</taxon>
        <taxon>Embryophyta</taxon>
        <taxon>Tracheophyta</taxon>
        <taxon>Spermatophyta</taxon>
        <taxon>Magnoliopsida</taxon>
        <taxon>eudicotyledons</taxon>
        <taxon>Gunneridae</taxon>
        <taxon>Pentapetalae</taxon>
        <taxon>rosids</taxon>
        <taxon>fabids</taxon>
        <taxon>Fabales</taxon>
        <taxon>Fabaceae</taxon>
        <taxon>Papilionoideae</taxon>
        <taxon>50 kb inversion clade</taxon>
        <taxon>genistoids sensu lato</taxon>
        <taxon>core genistoids</taxon>
        <taxon>Crotalarieae</taxon>
        <taxon>Crotalaria</taxon>
    </lineage>
</organism>
<sequence length="114" mass="12829">MPSWLILHAVSSVRRSSLSSIRVWWFLSHTWYGGSSVGGVESLLADTVIGFKMTSKRKQSSSIEIEDDDKTSKSRTNTEQKDGKNGCWREPWTDDGFWVMVDAVLEEKEVEGGS</sequence>
<dbReference type="EMBL" id="JAYWIO010000007">
    <property type="protein sequence ID" value="KAK7250988.1"/>
    <property type="molecule type" value="Genomic_DNA"/>
</dbReference>
<comment type="caution">
    <text evidence="2">The sequence shown here is derived from an EMBL/GenBank/DDBJ whole genome shotgun (WGS) entry which is preliminary data.</text>
</comment>
<name>A0AAN9HUA4_CROPI</name>
<evidence type="ECO:0000256" key="1">
    <source>
        <dbReference type="SAM" id="MobiDB-lite"/>
    </source>
</evidence>
<feature type="region of interest" description="Disordered" evidence="1">
    <location>
        <begin position="55"/>
        <end position="89"/>
    </location>
</feature>
<evidence type="ECO:0000313" key="3">
    <source>
        <dbReference type="Proteomes" id="UP001372338"/>
    </source>
</evidence>
<dbReference type="AlphaFoldDB" id="A0AAN9HUA4"/>
<keyword evidence="3" id="KW-1185">Reference proteome</keyword>
<dbReference type="Proteomes" id="UP001372338">
    <property type="component" value="Unassembled WGS sequence"/>
</dbReference>
<feature type="compositionally biased region" description="Basic and acidic residues" evidence="1">
    <location>
        <begin position="70"/>
        <end position="84"/>
    </location>
</feature>
<protein>
    <submittedName>
        <fullName evidence="2">Uncharacterized protein</fullName>
    </submittedName>
</protein>
<accession>A0AAN9HUA4</accession>
<evidence type="ECO:0000313" key="2">
    <source>
        <dbReference type="EMBL" id="KAK7250988.1"/>
    </source>
</evidence>
<reference evidence="2 3" key="1">
    <citation type="submission" date="2024-01" db="EMBL/GenBank/DDBJ databases">
        <title>The genomes of 5 underutilized Papilionoideae crops provide insights into root nodulation and disease resistanc.</title>
        <authorList>
            <person name="Yuan L."/>
        </authorList>
    </citation>
    <scope>NUCLEOTIDE SEQUENCE [LARGE SCALE GENOMIC DNA]</scope>
    <source>
        <strain evidence="2">ZHUSHIDOU_FW_LH</strain>
        <tissue evidence="2">Leaf</tissue>
    </source>
</reference>
<proteinExistence type="predicted"/>